<dbReference type="Proteomes" id="UP000801428">
    <property type="component" value="Unassembled WGS sequence"/>
</dbReference>
<keyword evidence="3 7" id="KW-0812">Transmembrane</keyword>
<comment type="subcellular location">
    <subcellularLocation>
        <location evidence="1">Membrane</location>
        <topology evidence="1">Multi-pass membrane protein</topology>
    </subcellularLocation>
</comment>
<evidence type="ECO:0000313" key="9">
    <source>
        <dbReference type="Proteomes" id="UP000801428"/>
    </source>
</evidence>
<evidence type="ECO:0000256" key="5">
    <source>
        <dbReference type="ARBA" id="ARBA00023136"/>
    </source>
</evidence>
<dbReference type="InterPro" id="IPR009311">
    <property type="entry name" value="IFI6/IFI27-like"/>
</dbReference>
<keyword evidence="9" id="KW-1185">Reference proteome</keyword>
<evidence type="ECO:0000256" key="7">
    <source>
        <dbReference type="SAM" id="Phobius"/>
    </source>
</evidence>
<feature type="transmembrane region" description="Helical" evidence="7">
    <location>
        <begin position="174"/>
        <end position="199"/>
    </location>
</feature>
<evidence type="ECO:0000256" key="1">
    <source>
        <dbReference type="ARBA" id="ARBA00004141"/>
    </source>
</evidence>
<dbReference type="Gene3D" id="6.10.110.10">
    <property type="match status" value="1"/>
</dbReference>
<keyword evidence="4 7" id="KW-1133">Transmembrane helix</keyword>
<dbReference type="GO" id="GO:0016020">
    <property type="term" value="C:membrane"/>
    <property type="evidence" value="ECO:0007669"/>
    <property type="project" value="UniProtKB-SubCell"/>
</dbReference>
<evidence type="ECO:0000256" key="3">
    <source>
        <dbReference type="ARBA" id="ARBA00022692"/>
    </source>
</evidence>
<evidence type="ECO:0000256" key="6">
    <source>
        <dbReference type="SAM" id="MobiDB-lite"/>
    </source>
</evidence>
<evidence type="ECO:0000256" key="2">
    <source>
        <dbReference type="ARBA" id="ARBA00007262"/>
    </source>
</evidence>
<evidence type="ECO:0000256" key="4">
    <source>
        <dbReference type="ARBA" id="ARBA00022989"/>
    </source>
</evidence>
<organism evidence="8 9">
    <name type="scientific">Curvularia kusanoi</name>
    <name type="common">Cochliobolus kusanoi</name>
    <dbReference type="NCBI Taxonomy" id="90978"/>
    <lineage>
        <taxon>Eukaryota</taxon>
        <taxon>Fungi</taxon>
        <taxon>Dikarya</taxon>
        <taxon>Ascomycota</taxon>
        <taxon>Pezizomycotina</taxon>
        <taxon>Dothideomycetes</taxon>
        <taxon>Pleosporomycetidae</taxon>
        <taxon>Pleosporales</taxon>
        <taxon>Pleosporineae</taxon>
        <taxon>Pleosporaceae</taxon>
        <taxon>Curvularia</taxon>
    </lineage>
</organism>
<feature type="transmembrane region" description="Helical" evidence="7">
    <location>
        <begin position="148"/>
        <end position="168"/>
    </location>
</feature>
<protein>
    <submittedName>
        <fullName evidence="8">Uncharacterized protein</fullName>
    </submittedName>
</protein>
<reference evidence="8" key="1">
    <citation type="submission" date="2019-04" db="EMBL/GenBank/DDBJ databases">
        <title>Sequencing of skin fungus with MAO and IRED activity.</title>
        <authorList>
            <person name="Marsaioli A.J."/>
            <person name="Bonatto J.M.C."/>
            <person name="Reis Junior O."/>
        </authorList>
    </citation>
    <scope>NUCLEOTIDE SEQUENCE</scope>
    <source>
        <strain evidence="8">30M1</strain>
    </source>
</reference>
<proteinExistence type="inferred from homology"/>
<sequence>MRSVRPPKALSKLSKSTFDALANRPAINKEAKRIAAGLNEAKASVHDDTNVARNAEIAPDKRVTIKTNDDKAVQVMRNLSKGPTEEAVASGAKLRVKSPPMHKATLRWIQAHIWESVAIIVPLICTASTPGILWLVGFTTVGVRKLSVAAGIQAVIGKVAAGSAFAVFTSAAMGGYGAVIAFGSAWLIPTVFLGAVAAFKRWKSARRATKDNNDDSGKEKKEDRVNAH</sequence>
<gene>
    <name evidence="8" type="ORF">E8E13_005200</name>
</gene>
<dbReference type="InterPro" id="IPR038213">
    <property type="entry name" value="IFI6/IFI27-like_sf"/>
</dbReference>
<name>A0A9P4TLH5_CURKU</name>
<accession>A0A9P4TLH5</accession>
<dbReference type="PANTHER" id="PTHR16932">
    <property type="entry name" value="INTERFERON ALPHA-INDUCIBLE PROTEIN 27"/>
    <property type="match status" value="1"/>
</dbReference>
<dbReference type="PANTHER" id="PTHR16932:SF18">
    <property type="entry name" value="INTERFERON, ALPHA-INDUCIBLE PROTEIN 27-LIKE 2"/>
    <property type="match status" value="1"/>
</dbReference>
<comment type="caution">
    <text evidence="8">The sequence shown here is derived from an EMBL/GenBank/DDBJ whole genome shotgun (WGS) entry which is preliminary data.</text>
</comment>
<dbReference type="EMBL" id="SWKU01000004">
    <property type="protein sequence ID" value="KAF3007488.1"/>
    <property type="molecule type" value="Genomic_DNA"/>
</dbReference>
<comment type="similarity">
    <text evidence="2">Belongs to the IFI6/IFI27 family.</text>
</comment>
<feature type="transmembrane region" description="Helical" evidence="7">
    <location>
        <begin position="113"/>
        <end position="136"/>
    </location>
</feature>
<dbReference type="OrthoDB" id="3686831at2759"/>
<keyword evidence="5 7" id="KW-0472">Membrane</keyword>
<dbReference type="AlphaFoldDB" id="A0A9P4TLH5"/>
<feature type="region of interest" description="Disordered" evidence="6">
    <location>
        <begin position="208"/>
        <end position="228"/>
    </location>
</feature>
<evidence type="ECO:0000313" key="8">
    <source>
        <dbReference type="EMBL" id="KAF3007488.1"/>
    </source>
</evidence>